<dbReference type="AlphaFoldDB" id="A0A1I6T761"/>
<evidence type="ECO:0000313" key="3">
    <source>
        <dbReference type="Proteomes" id="UP000183209"/>
    </source>
</evidence>
<dbReference type="InterPro" id="IPR008571">
    <property type="entry name" value="HerA-like"/>
</dbReference>
<evidence type="ECO:0000313" key="2">
    <source>
        <dbReference type="EMBL" id="SFS84940.1"/>
    </source>
</evidence>
<dbReference type="OrthoDB" id="9806951at2"/>
<name>A0A1I6T761_9FLAO</name>
<dbReference type="Proteomes" id="UP000183209">
    <property type="component" value="Unassembled WGS sequence"/>
</dbReference>
<feature type="domain" description="Type IV secretion system coupling protein TraD DNA-binding" evidence="1">
    <location>
        <begin position="393"/>
        <end position="708"/>
    </location>
</feature>
<dbReference type="PANTHER" id="PTHR42957">
    <property type="entry name" value="HELICASE MJ1565-RELATED"/>
    <property type="match status" value="1"/>
</dbReference>
<proteinExistence type="predicted"/>
<accession>A0A1I6T761</accession>
<organism evidence="2 3">
    <name type="scientific">Zhouia amylolytica</name>
    <dbReference type="NCBI Taxonomy" id="376730"/>
    <lineage>
        <taxon>Bacteria</taxon>
        <taxon>Pseudomonadati</taxon>
        <taxon>Bacteroidota</taxon>
        <taxon>Flavobacteriia</taxon>
        <taxon>Flavobacteriales</taxon>
        <taxon>Flavobacteriaceae</taxon>
        <taxon>Zhouia</taxon>
    </lineage>
</organism>
<gene>
    <name evidence="2" type="ORF">SAMN04487906_1889</name>
</gene>
<dbReference type="Pfam" id="PF10412">
    <property type="entry name" value="TrwB_AAD_bind"/>
    <property type="match status" value="1"/>
</dbReference>
<evidence type="ECO:0000259" key="1">
    <source>
        <dbReference type="Pfam" id="PF10412"/>
    </source>
</evidence>
<dbReference type="RefSeq" id="WP_074978441.1">
    <property type="nucleotide sequence ID" value="NZ_FPAG01000005.1"/>
</dbReference>
<sequence>MNASEQATLNFYQWEYRHRGYYHFDTPVDIEVPYIPFRHKTYQHESIEDDGRAPSLFKQITKLLTPSKEKEESTEEVAEIEPRFLAFDSKPNLVGVSFSFPKGTEIPSNRNIEFLNMLSFTENLLSFEIIGTSESITIQFVCSEYDKGRVTSHLQAYFPTAIIRAIEIDDFGFDSENDIAIADFGLNDEYMRSIATTNSFIIDPLTSVVAIMESLQQNDIVVFQILFKGIASPLAKDITYSVSDGVGGSFFADAPEMPNCAKDKITNPLFSVVMRIATQGENNIRSQYLAQELARSISAISTSEYNKLIPLSNEGYDYNFHKYNLHHRLSNRLGFVLNSKELNTFLHYPNKTIVSKKLGLQGGKTKQVPTTITNQKYLLGINEHNGVESKVMLNDEMRLRHKHIIGATGVGKSTLITNMMIEDMNTGNGCALFDPHGDIVEDVLLRIPQHRKNDVIVIDPSDTNYSIGFNLLGATTDSEKIVLSSDLVSSFKRHATAWGDNMSAVLSNAINTFLESSRDGTLIELKRFLLEDSFRKEFLTSVQDPSIHYYWNNEYAMVSKRIAPLLTRIDTFLRPKVIRYMLAQTGGVDFKKCIEEKKIVLIKLSQGLIGEENSFLLGSIFLSKFNQVAQGRQSLPKHQRHPYYIYLDEFQNFITPSITRILSGARKYGLGLVLAHQELGQIDDAKILNSVISNPYTRICFRLGDSDAKRLESGFSYFEQSDLQSLGIGQAIMRVGSSNDDFNISTFPLPKAEIDAEINRKIILTNTRNSYAKPKVELDKLLISLLPKRTQFKKEPKEKVILKKQEEVIEIIDSKEEVEVIEDTEETIENNHISDTQREQLVKEENESLEVRAHTYLQSIIKKLGQDRNYKATKEYPTKDGGRIDMVLEKNGLKIAFEISETNKPAYEVKNIKKCLKAGCIPVVMVSKSKHHLMSVKKLADKELSDKDKELIQYLQPDEIPNFLDQFILEPSRKEEVVKGYRIVTEFDDVESTKIKNLKSRIARVFKRKK</sequence>
<protein>
    <submittedName>
        <fullName evidence="2">AAA-like domain-containing protein</fullName>
    </submittedName>
</protein>
<reference evidence="2 3" key="1">
    <citation type="submission" date="2016-10" db="EMBL/GenBank/DDBJ databases">
        <authorList>
            <person name="de Groot N.N."/>
        </authorList>
    </citation>
    <scope>NUCLEOTIDE SEQUENCE [LARGE SCALE GENOMIC DNA]</scope>
    <source>
        <strain evidence="2 3">CGMCC 1.6114</strain>
    </source>
</reference>
<dbReference type="Gene3D" id="3.40.50.300">
    <property type="entry name" value="P-loop containing nucleotide triphosphate hydrolases"/>
    <property type="match status" value="2"/>
</dbReference>
<dbReference type="PANTHER" id="PTHR42957:SF1">
    <property type="entry name" value="HELICASE MJ1565-RELATED"/>
    <property type="match status" value="1"/>
</dbReference>
<dbReference type="CDD" id="cd01127">
    <property type="entry name" value="TrwB_TraG_TraD_VirD4"/>
    <property type="match status" value="1"/>
</dbReference>
<dbReference type="InterPro" id="IPR019476">
    <property type="entry name" value="T4SS_TraD_DNA-bd"/>
</dbReference>
<dbReference type="SUPFAM" id="SSF52540">
    <property type="entry name" value="P-loop containing nucleoside triphosphate hydrolases"/>
    <property type="match status" value="1"/>
</dbReference>
<dbReference type="InterPro" id="IPR027417">
    <property type="entry name" value="P-loop_NTPase"/>
</dbReference>
<dbReference type="EMBL" id="FPAG01000005">
    <property type="protein sequence ID" value="SFS84940.1"/>
    <property type="molecule type" value="Genomic_DNA"/>
</dbReference>